<dbReference type="Gene3D" id="3.30.2010.10">
    <property type="entry name" value="Metalloproteases ('zincins'), catalytic domain"/>
    <property type="match status" value="1"/>
</dbReference>
<name>A0ABU0IZH9_9HYPH</name>
<keyword evidence="2" id="KW-0378">Hydrolase</keyword>
<evidence type="ECO:0000259" key="1">
    <source>
        <dbReference type="Pfam" id="PF01863"/>
    </source>
</evidence>
<keyword evidence="3" id="KW-1185">Reference proteome</keyword>
<dbReference type="Pfam" id="PF01863">
    <property type="entry name" value="YgjP-like"/>
    <property type="match status" value="1"/>
</dbReference>
<proteinExistence type="predicted"/>
<protein>
    <submittedName>
        <fullName evidence="2">Metal-dependent hydrolase</fullName>
    </submittedName>
</protein>
<dbReference type="InterPro" id="IPR053136">
    <property type="entry name" value="UTP_pyrophosphatase-like"/>
</dbReference>
<evidence type="ECO:0000313" key="3">
    <source>
        <dbReference type="Proteomes" id="UP001242480"/>
    </source>
</evidence>
<feature type="domain" description="YgjP-like metallopeptidase" evidence="1">
    <location>
        <begin position="40"/>
        <end position="238"/>
    </location>
</feature>
<dbReference type="RefSeq" id="WP_307267003.1">
    <property type="nucleotide sequence ID" value="NZ_JAUSVX010000001.1"/>
</dbReference>
<dbReference type="CDD" id="cd07344">
    <property type="entry name" value="M48_yhfN_like"/>
    <property type="match status" value="1"/>
</dbReference>
<gene>
    <name evidence="2" type="ORF">QO011_000420</name>
</gene>
<dbReference type="PANTHER" id="PTHR30399:SF1">
    <property type="entry name" value="UTP PYROPHOSPHATASE"/>
    <property type="match status" value="1"/>
</dbReference>
<sequence length="246" mass="27300">MLQLFRRTAPPPDPTRIEVRIGAATYPITVRRLAAARRYTLRVRTAQRDVVLSMPMRGSLATAKAFAEKHAGWIAARLHKFAEDVAFADGALVPLRGVPHRITHRPEGRGTVKLEDGTPPLLVVAGDAPHLPRRLTDWLKRQALADLRKAVERHCAAIGAKHGPVSVKDTASRWGSCSSSGALAFSWRLILAPPFVLDYLAAHEVAHLKEMNHSLRFWRLCQTLCPHTPQAKAWLKAHGAELHRYG</sequence>
<organism evidence="2 3">
    <name type="scientific">Labrys wisconsinensis</name>
    <dbReference type="NCBI Taxonomy" id="425677"/>
    <lineage>
        <taxon>Bacteria</taxon>
        <taxon>Pseudomonadati</taxon>
        <taxon>Pseudomonadota</taxon>
        <taxon>Alphaproteobacteria</taxon>
        <taxon>Hyphomicrobiales</taxon>
        <taxon>Xanthobacteraceae</taxon>
        <taxon>Labrys</taxon>
    </lineage>
</organism>
<reference evidence="2 3" key="1">
    <citation type="submission" date="2023-07" db="EMBL/GenBank/DDBJ databases">
        <title>Genomic Encyclopedia of Type Strains, Phase IV (KMG-IV): sequencing the most valuable type-strain genomes for metagenomic binning, comparative biology and taxonomic classification.</title>
        <authorList>
            <person name="Goeker M."/>
        </authorList>
    </citation>
    <scope>NUCLEOTIDE SEQUENCE [LARGE SCALE GENOMIC DNA]</scope>
    <source>
        <strain evidence="2 3">DSM 19619</strain>
    </source>
</reference>
<evidence type="ECO:0000313" key="2">
    <source>
        <dbReference type="EMBL" id="MDQ0467425.1"/>
    </source>
</evidence>
<comment type="caution">
    <text evidence="2">The sequence shown here is derived from an EMBL/GenBank/DDBJ whole genome shotgun (WGS) entry which is preliminary data.</text>
</comment>
<accession>A0ABU0IZH9</accession>
<dbReference type="EMBL" id="JAUSVX010000001">
    <property type="protein sequence ID" value="MDQ0467425.1"/>
    <property type="molecule type" value="Genomic_DNA"/>
</dbReference>
<dbReference type="PANTHER" id="PTHR30399">
    <property type="entry name" value="UNCHARACTERIZED PROTEIN YGJP"/>
    <property type="match status" value="1"/>
</dbReference>
<dbReference type="GO" id="GO:0016787">
    <property type="term" value="F:hydrolase activity"/>
    <property type="evidence" value="ECO:0007669"/>
    <property type="project" value="UniProtKB-KW"/>
</dbReference>
<dbReference type="Proteomes" id="UP001242480">
    <property type="component" value="Unassembled WGS sequence"/>
</dbReference>
<dbReference type="InterPro" id="IPR002725">
    <property type="entry name" value="YgjP-like_metallopeptidase"/>
</dbReference>